<dbReference type="InterPro" id="IPR036397">
    <property type="entry name" value="RNaseH_sf"/>
</dbReference>
<dbReference type="PANTHER" id="PTHR37984">
    <property type="entry name" value="PROTEIN CBG26694"/>
    <property type="match status" value="1"/>
</dbReference>
<dbReference type="GO" id="GO:0015074">
    <property type="term" value="P:DNA integration"/>
    <property type="evidence" value="ECO:0007669"/>
    <property type="project" value="InterPro"/>
</dbReference>
<dbReference type="EMBL" id="JWZT01001146">
    <property type="protein sequence ID" value="KII72662.1"/>
    <property type="molecule type" value="Genomic_DNA"/>
</dbReference>
<dbReference type="InterPro" id="IPR050951">
    <property type="entry name" value="Retrovirus_Pol_polyprotein"/>
</dbReference>
<name>A0A0C2NF89_THEKT</name>
<dbReference type="GO" id="GO:0003676">
    <property type="term" value="F:nucleic acid binding"/>
    <property type="evidence" value="ECO:0007669"/>
    <property type="project" value="InterPro"/>
</dbReference>
<keyword evidence="3" id="KW-1185">Reference proteome</keyword>
<reference evidence="2 3" key="1">
    <citation type="journal article" date="2014" name="Genome Biol. Evol.">
        <title>The genome of the myxosporean Thelohanellus kitauei shows adaptations to nutrient acquisition within its fish host.</title>
        <authorList>
            <person name="Yang Y."/>
            <person name="Xiong J."/>
            <person name="Zhou Z."/>
            <person name="Huo F."/>
            <person name="Miao W."/>
            <person name="Ran C."/>
            <person name="Liu Y."/>
            <person name="Zhang J."/>
            <person name="Feng J."/>
            <person name="Wang M."/>
            <person name="Wang M."/>
            <person name="Wang L."/>
            <person name="Yao B."/>
        </authorList>
    </citation>
    <scope>NUCLEOTIDE SEQUENCE [LARGE SCALE GENOMIC DNA]</scope>
    <source>
        <strain evidence="2">Wuqing</strain>
    </source>
</reference>
<dbReference type="PANTHER" id="PTHR37984:SF5">
    <property type="entry name" value="PROTEIN NYNRIN-LIKE"/>
    <property type="match status" value="1"/>
</dbReference>
<dbReference type="OrthoDB" id="5956516at2759"/>
<evidence type="ECO:0000313" key="3">
    <source>
        <dbReference type="Proteomes" id="UP000031668"/>
    </source>
</evidence>
<organism evidence="2 3">
    <name type="scientific">Thelohanellus kitauei</name>
    <name type="common">Myxosporean</name>
    <dbReference type="NCBI Taxonomy" id="669202"/>
    <lineage>
        <taxon>Eukaryota</taxon>
        <taxon>Metazoa</taxon>
        <taxon>Cnidaria</taxon>
        <taxon>Myxozoa</taxon>
        <taxon>Myxosporea</taxon>
        <taxon>Bivalvulida</taxon>
        <taxon>Platysporina</taxon>
        <taxon>Myxobolidae</taxon>
        <taxon>Thelohanellus</taxon>
    </lineage>
</organism>
<evidence type="ECO:0000313" key="2">
    <source>
        <dbReference type="EMBL" id="KII72662.1"/>
    </source>
</evidence>
<gene>
    <name evidence="2" type="ORF">RF11_15170</name>
</gene>
<dbReference type="Gene3D" id="3.30.420.10">
    <property type="entry name" value="Ribonuclease H-like superfamily/Ribonuclease H"/>
    <property type="match status" value="1"/>
</dbReference>
<dbReference type="InterPro" id="IPR001584">
    <property type="entry name" value="Integrase_cat-core"/>
</dbReference>
<dbReference type="PROSITE" id="PS50994">
    <property type="entry name" value="INTEGRASE"/>
    <property type="match status" value="1"/>
</dbReference>
<dbReference type="Proteomes" id="UP000031668">
    <property type="component" value="Unassembled WGS sequence"/>
</dbReference>
<protein>
    <submittedName>
        <fullName evidence="2">Pol polyprotein</fullName>
    </submittedName>
</protein>
<dbReference type="InterPro" id="IPR012337">
    <property type="entry name" value="RNaseH-like_sf"/>
</dbReference>
<dbReference type="SUPFAM" id="SSF53098">
    <property type="entry name" value="Ribonuclease H-like"/>
    <property type="match status" value="1"/>
</dbReference>
<evidence type="ECO:0000259" key="1">
    <source>
        <dbReference type="PROSITE" id="PS50994"/>
    </source>
</evidence>
<sequence length="99" mass="11492">MVILDQEFSLFGIPDYIVSDYGRAFTSREFTALCDLLDIVHLSWAPHNPAINGCFERFIQTFKKAMRKSSWPTEAAMNEILMQYRRMPLECQLSPSELL</sequence>
<dbReference type="AlphaFoldDB" id="A0A0C2NF89"/>
<comment type="caution">
    <text evidence="2">The sequence shown here is derived from an EMBL/GenBank/DDBJ whole genome shotgun (WGS) entry which is preliminary data.</text>
</comment>
<feature type="domain" description="Integrase catalytic" evidence="1">
    <location>
        <begin position="1"/>
        <end position="68"/>
    </location>
</feature>
<proteinExistence type="predicted"/>
<accession>A0A0C2NF89</accession>